<keyword evidence="1" id="KW-0812">Transmembrane</keyword>
<gene>
    <name evidence="3" type="ORF">IE37_01886</name>
</gene>
<reference evidence="3 4" key="1">
    <citation type="submission" date="2018-05" db="EMBL/GenBank/DDBJ databases">
        <title>The Hungate 1000. A catalogue of reference genomes from the rumen microbiome.</title>
        <authorList>
            <person name="Kelly W."/>
        </authorList>
    </citation>
    <scope>NUCLEOTIDE SEQUENCE [LARGE SCALE GENOMIC DNA]</scope>
    <source>
        <strain evidence="3 4">SAb67</strain>
    </source>
</reference>
<feature type="transmembrane region" description="Helical" evidence="1">
    <location>
        <begin position="9"/>
        <end position="27"/>
    </location>
</feature>
<dbReference type="AlphaFoldDB" id="A0A315XYD3"/>
<proteinExistence type="predicted"/>
<keyword evidence="1" id="KW-1133">Transmembrane helix</keyword>
<sequence>MGRKKARNIIVITVLFLLGIILSSFNIKMDKGPVLEVTETIESYSFLLAIALILGFLCSLTYKKRGKYLKLMSGLTLFAGTVVIALRCINGNIKFDLSSVGLYCSTVLGEYFSFLKEKYINPNSISGSPIKRLFKKENGTDIEYYERTTLPASSHDPIVDYSQLYKNRTSQCELVISIIKDIKYIREGYSICISGEWGSGKTSFIKAVLSKLQKEEIPYSEIRINALELESVSTLIEYYFSSLKNILDEKGAYSGFRSEYKELVNSLLKLASNDSVANYVTNKLYSHNDYRKSIDDLKDLIKDVVKDERIIIIVDDIDRCSDKKAVEVLFFIKEIATMSNCISFYLVDYHKFKEMKTIYDFGEGFLDKFFNRVVSLNTADYSEIINNFGDDKFSENINSVIEFYQNKVDYIKNKTNTKEDADNLKNAEKKLRDLKQQFSNPRKFIKAYEHYVILNKVLSEISRSVERERLDKYLKKIEHHKQLTLISLLYGFNPEAYTYLECDSFRKMISIKPQENIFCDVLINEWNSLGRARFSEEKREFAELIVSDSEKIKNIIDPYDTTFARYIDYIDNSDKISLLDRKIDLKDYIKTLYQYSREIDLDKYIRKVFEQYQTRISFDEALSACLSPDIRFYNNSFTMTIFYEFFCKEISSIKDINACQMLFNERKLNVISALNQIYVHYYLIYKSHNNTVDKLRHIADDIMLDKKVRENMEILTDKISVVLNMRHEITKNDSVKAMLKMLDICDKRLEKKYGDLTEYEDVQIIRKKSERAVREMEALAKIEEFIFELKANDTENEKNSLSFYDRLKRLSDSINSEKEYYDNSNEIFNIANLLLKTNVGAKTSEILELLNTIITNIAKYDSNDAFLLRCIYFDLMWSIEISRKTEPDTQNSDQHE</sequence>
<protein>
    <submittedName>
        <fullName evidence="3">KAP-like P-loop domain-containing protein</fullName>
    </submittedName>
</protein>
<dbReference type="InterPro" id="IPR011646">
    <property type="entry name" value="KAP_P-loop"/>
</dbReference>
<keyword evidence="1" id="KW-0472">Membrane</keyword>
<feature type="domain" description="KAP NTPase" evidence="2">
    <location>
        <begin position="171"/>
        <end position="413"/>
    </location>
</feature>
<name>A0A315XYD3_RUMFL</name>
<accession>A0A315XYD3</accession>
<dbReference type="InterPro" id="IPR027417">
    <property type="entry name" value="P-loop_NTPase"/>
</dbReference>
<dbReference type="Pfam" id="PF07693">
    <property type="entry name" value="KAP_NTPase"/>
    <property type="match status" value="1"/>
</dbReference>
<organism evidence="3 4">
    <name type="scientific">Ruminococcus flavefaciens</name>
    <dbReference type="NCBI Taxonomy" id="1265"/>
    <lineage>
        <taxon>Bacteria</taxon>
        <taxon>Bacillati</taxon>
        <taxon>Bacillota</taxon>
        <taxon>Clostridia</taxon>
        <taxon>Eubacteriales</taxon>
        <taxon>Oscillospiraceae</taxon>
        <taxon>Ruminococcus</taxon>
    </lineage>
</organism>
<dbReference type="Proteomes" id="UP000245720">
    <property type="component" value="Unassembled WGS sequence"/>
</dbReference>
<evidence type="ECO:0000259" key="2">
    <source>
        <dbReference type="Pfam" id="PF07693"/>
    </source>
</evidence>
<dbReference type="Gene3D" id="3.40.50.300">
    <property type="entry name" value="P-loop containing nucleotide triphosphate hydrolases"/>
    <property type="match status" value="1"/>
</dbReference>
<feature type="transmembrane region" description="Helical" evidence="1">
    <location>
        <begin position="43"/>
        <end position="62"/>
    </location>
</feature>
<feature type="transmembrane region" description="Helical" evidence="1">
    <location>
        <begin position="69"/>
        <end position="86"/>
    </location>
</feature>
<evidence type="ECO:0000313" key="4">
    <source>
        <dbReference type="Proteomes" id="UP000245720"/>
    </source>
</evidence>
<dbReference type="OrthoDB" id="88903at2"/>
<dbReference type="EMBL" id="QGDI01000007">
    <property type="protein sequence ID" value="PWJ12196.1"/>
    <property type="molecule type" value="Genomic_DNA"/>
</dbReference>
<evidence type="ECO:0000313" key="3">
    <source>
        <dbReference type="EMBL" id="PWJ12196.1"/>
    </source>
</evidence>
<evidence type="ECO:0000256" key="1">
    <source>
        <dbReference type="SAM" id="Phobius"/>
    </source>
</evidence>
<comment type="caution">
    <text evidence="3">The sequence shown here is derived from an EMBL/GenBank/DDBJ whole genome shotgun (WGS) entry which is preliminary data.</text>
</comment>
<dbReference type="SUPFAM" id="SSF52540">
    <property type="entry name" value="P-loop containing nucleoside triphosphate hydrolases"/>
    <property type="match status" value="1"/>
</dbReference>
<dbReference type="RefSeq" id="WP_109726654.1">
    <property type="nucleotide sequence ID" value="NZ_QGDI01000007.1"/>
</dbReference>